<dbReference type="InterPro" id="IPR005271">
    <property type="entry name" value="CmoA"/>
</dbReference>
<evidence type="ECO:0000256" key="1">
    <source>
        <dbReference type="ARBA" id="ARBA00022679"/>
    </source>
</evidence>
<keyword evidence="2" id="KW-0949">S-adenosyl-L-methionine</keyword>
<feature type="domain" description="Methyltransferase" evidence="3">
    <location>
        <begin position="69"/>
        <end position="167"/>
    </location>
</feature>
<dbReference type="EMBL" id="JBHMQT010000036">
    <property type="protein sequence ID" value="MFC0863938.1"/>
    <property type="molecule type" value="Genomic_DNA"/>
</dbReference>
<accession>A0ABV6U656</accession>
<keyword evidence="5" id="KW-1185">Reference proteome</keyword>
<evidence type="ECO:0000313" key="4">
    <source>
        <dbReference type="EMBL" id="MFC0863938.1"/>
    </source>
</evidence>
<protein>
    <submittedName>
        <fullName evidence="4">Methyltransferase domain-containing protein</fullName>
    </submittedName>
</protein>
<dbReference type="PANTHER" id="PTHR43861">
    <property type="entry name" value="TRANS-ACONITATE 2-METHYLTRANSFERASE-RELATED"/>
    <property type="match status" value="1"/>
</dbReference>
<reference evidence="4 5" key="1">
    <citation type="submission" date="2024-09" db="EMBL/GenBank/DDBJ databases">
        <authorList>
            <person name="Sun Q."/>
            <person name="Mori K."/>
        </authorList>
    </citation>
    <scope>NUCLEOTIDE SEQUENCE [LARGE SCALE GENOMIC DNA]</scope>
    <source>
        <strain evidence="4 5">TBRC 1851</strain>
    </source>
</reference>
<dbReference type="SUPFAM" id="SSF53335">
    <property type="entry name" value="S-adenosyl-L-methionine-dependent methyltransferases"/>
    <property type="match status" value="1"/>
</dbReference>
<dbReference type="CDD" id="cd02440">
    <property type="entry name" value="AdoMet_MTases"/>
    <property type="match status" value="1"/>
</dbReference>
<evidence type="ECO:0000256" key="2">
    <source>
        <dbReference type="ARBA" id="ARBA00022691"/>
    </source>
</evidence>
<dbReference type="Gene3D" id="3.40.50.150">
    <property type="entry name" value="Vaccinia Virus protein VP39"/>
    <property type="match status" value="1"/>
</dbReference>
<organism evidence="4 5">
    <name type="scientific">Sphaerimonospora cavernae</name>
    <dbReference type="NCBI Taxonomy" id="1740611"/>
    <lineage>
        <taxon>Bacteria</taxon>
        <taxon>Bacillati</taxon>
        <taxon>Actinomycetota</taxon>
        <taxon>Actinomycetes</taxon>
        <taxon>Streptosporangiales</taxon>
        <taxon>Streptosporangiaceae</taxon>
        <taxon>Sphaerimonospora</taxon>
    </lineage>
</organism>
<dbReference type="PIRSF" id="PIRSF006325">
    <property type="entry name" value="MeTrfase_bac"/>
    <property type="match status" value="1"/>
</dbReference>
<dbReference type="InterPro" id="IPR041698">
    <property type="entry name" value="Methyltransf_25"/>
</dbReference>
<dbReference type="Pfam" id="PF13649">
    <property type="entry name" value="Methyltransf_25"/>
    <property type="match status" value="1"/>
</dbReference>
<dbReference type="RefSeq" id="WP_394302066.1">
    <property type="nucleotide sequence ID" value="NZ_JBHMQT010000036.1"/>
</dbReference>
<dbReference type="InterPro" id="IPR029063">
    <property type="entry name" value="SAM-dependent_MTases_sf"/>
</dbReference>
<evidence type="ECO:0000313" key="5">
    <source>
        <dbReference type="Proteomes" id="UP001589870"/>
    </source>
</evidence>
<proteinExistence type="predicted"/>
<dbReference type="Proteomes" id="UP001589870">
    <property type="component" value="Unassembled WGS sequence"/>
</dbReference>
<name>A0ABV6U656_9ACTN</name>
<gene>
    <name evidence="4" type="ORF">ACFHYQ_16670</name>
</gene>
<comment type="caution">
    <text evidence="4">The sequence shown here is derived from an EMBL/GenBank/DDBJ whole genome shotgun (WGS) entry which is preliminary data.</text>
</comment>
<sequence length="253" mass="28497">MPSPLTVSEGASERAGNVDHVVPHGRWAFDEEVTHVFDNMLERSIPQYEVMRQTVFACGSQFVRPGSTIVDCGASRGEAVAPFVRMLGGRGRFICIEASSPMVQSLRQRFAAELGDGSVEIHEQDMRTFYPDVQADLTLAVLTLQFIPIEHRQRIMRRIYQQTAAGGALILIEKVLGADCELNDLMVNLYHQHKIQHGYSREDIDRKALSLEGVLVPVTAQWNMELMAQAGFQRIDCFWRWMNFAGWIAIKSG</sequence>
<evidence type="ECO:0000259" key="3">
    <source>
        <dbReference type="Pfam" id="PF13649"/>
    </source>
</evidence>
<dbReference type="PANTHER" id="PTHR43861:SF2">
    <property type="entry name" value="CARBOXY-S-ADENOSYL-L-METHIONINE SYNTHASE"/>
    <property type="match status" value="1"/>
</dbReference>
<dbReference type="GO" id="GO:0008168">
    <property type="term" value="F:methyltransferase activity"/>
    <property type="evidence" value="ECO:0007669"/>
    <property type="project" value="UniProtKB-KW"/>
</dbReference>
<keyword evidence="4" id="KW-0489">Methyltransferase</keyword>
<dbReference type="GO" id="GO:0032259">
    <property type="term" value="P:methylation"/>
    <property type="evidence" value="ECO:0007669"/>
    <property type="project" value="UniProtKB-KW"/>
</dbReference>
<keyword evidence="1" id="KW-0808">Transferase</keyword>